<feature type="region of interest" description="Disordered" evidence="1">
    <location>
        <begin position="100"/>
        <end position="130"/>
    </location>
</feature>
<proteinExistence type="predicted"/>
<protein>
    <submittedName>
        <fullName evidence="2">Uncharacterized protein</fullName>
    </submittedName>
</protein>
<feature type="compositionally biased region" description="Polar residues" evidence="1">
    <location>
        <begin position="205"/>
        <end position="214"/>
    </location>
</feature>
<gene>
    <name evidence="2" type="ORF">CSIM01_02007</name>
</gene>
<feature type="region of interest" description="Disordered" evidence="1">
    <location>
        <begin position="174"/>
        <end position="250"/>
    </location>
</feature>
<sequence>MARKRRQWESHPPDGVNIELKVRKAGSAQLIGGVTYRFAAVRHRRAGKGPTPAPVPYQHGVCVVALYGPFTPASADLETVAPPKASPPFSHRRDLELVDSAEDAEGRLPPTKGRNSHGLSGATRRTGSARVHGRIWTEWARISNPATTMNGQAFRLLSLPQPSSLFMFDRQATTMTQKWPKTPDKFEPNRPGEEKTQAPLRHSNSRLSSAGTSKKPSRASHAGHDRDGAGTGPGQAAPGMGSRQRNDETALSSLDPTATAFCYCHCDLLYRGAVPVKRLETFWPSPFATCQFGDRRRFSTLQFLSCACRRANEKQK</sequence>
<evidence type="ECO:0000256" key="1">
    <source>
        <dbReference type="SAM" id="MobiDB-lite"/>
    </source>
</evidence>
<evidence type="ECO:0000313" key="3">
    <source>
        <dbReference type="Proteomes" id="UP000070328"/>
    </source>
</evidence>
<comment type="caution">
    <text evidence="2">The sequence shown here is derived from an EMBL/GenBank/DDBJ whole genome shotgun (WGS) entry which is preliminary data.</text>
</comment>
<evidence type="ECO:0000313" key="2">
    <source>
        <dbReference type="EMBL" id="KXH34971.1"/>
    </source>
</evidence>
<dbReference type="EMBL" id="JFBX01000572">
    <property type="protein sequence ID" value="KXH34971.1"/>
    <property type="molecule type" value="Genomic_DNA"/>
</dbReference>
<dbReference type="AlphaFoldDB" id="A0A135SGF6"/>
<keyword evidence="3" id="KW-1185">Reference proteome</keyword>
<name>A0A135SGF6_9PEZI</name>
<organism evidence="2 3">
    <name type="scientific">Colletotrichum simmondsii</name>
    <dbReference type="NCBI Taxonomy" id="703756"/>
    <lineage>
        <taxon>Eukaryota</taxon>
        <taxon>Fungi</taxon>
        <taxon>Dikarya</taxon>
        <taxon>Ascomycota</taxon>
        <taxon>Pezizomycotina</taxon>
        <taxon>Sordariomycetes</taxon>
        <taxon>Hypocreomycetidae</taxon>
        <taxon>Glomerellales</taxon>
        <taxon>Glomerellaceae</taxon>
        <taxon>Colletotrichum</taxon>
        <taxon>Colletotrichum acutatum species complex</taxon>
    </lineage>
</organism>
<accession>A0A135SGF6</accession>
<feature type="compositionally biased region" description="Basic and acidic residues" evidence="1">
    <location>
        <begin position="181"/>
        <end position="196"/>
    </location>
</feature>
<reference evidence="2 3" key="1">
    <citation type="submission" date="2014-02" db="EMBL/GenBank/DDBJ databases">
        <title>The genome sequence of Colletotrichum simmondsii CBS122122.</title>
        <authorList>
            <person name="Baroncelli R."/>
            <person name="Thon M.R."/>
        </authorList>
    </citation>
    <scope>NUCLEOTIDE SEQUENCE [LARGE SCALE GENOMIC DNA]</scope>
    <source>
        <strain evidence="2 3">CBS122122</strain>
    </source>
</reference>
<dbReference type="Proteomes" id="UP000070328">
    <property type="component" value="Unassembled WGS sequence"/>
</dbReference>